<dbReference type="GO" id="GO:0022857">
    <property type="term" value="F:transmembrane transporter activity"/>
    <property type="evidence" value="ECO:0007669"/>
    <property type="project" value="InterPro"/>
</dbReference>
<evidence type="ECO:0000256" key="5">
    <source>
        <dbReference type="SAM" id="Phobius"/>
    </source>
</evidence>
<protein>
    <recommendedName>
        <fullName evidence="6">Major facilitator superfamily (MFS) profile domain-containing protein</fullName>
    </recommendedName>
</protein>
<feature type="transmembrane region" description="Helical" evidence="5">
    <location>
        <begin position="316"/>
        <end position="333"/>
    </location>
</feature>
<feature type="transmembrane region" description="Helical" evidence="5">
    <location>
        <begin position="168"/>
        <end position="186"/>
    </location>
</feature>
<proteinExistence type="predicted"/>
<evidence type="ECO:0000313" key="7">
    <source>
        <dbReference type="EMBL" id="CAH0038968.1"/>
    </source>
</evidence>
<feature type="transmembrane region" description="Helical" evidence="5">
    <location>
        <begin position="198"/>
        <end position="220"/>
    </location>
</feature>
<evidence type="ECO:0000256" key="1">
    <source>
        <dbReference type="ARBA" id="ARBA00004141"/>
    </source>
</evidence>
<dbReference type="Gene3D" id="1.20.1250.20">
    <property type="entry name" value="MFS general substrate transporter like domains"/>
    <property type="match status" value="1"/>
</dbReference>
<feature type="transmembrane region" description="Helical" evidence="5">
    <location>
        <begin position="438"/>
        <end position="461"/>
    </location>
</feature>
<reference evidence="7" key="1">
    <citation type="submission" date="2021-10" db="EMBL/GenBank/DDBJ databases">
        <authorList>
            <person name="Piombo E."/>
        </authorList>
    </citation>
    <scope>NUCLEOTIDE SEQUENCE</scope>
</reference>
<feature type="transmembrane region" description="Helical" evidence="5">
    <location>
        <begin position="111"/>
        <end position="128"/>
    </location>
</feature>
<dbReference type="EMBL" id="CABFNQ020000760">
    <property type="protein sequence ID" value="CAH0038968.1"/>
    <property type="molecule type" value="Genomic_DNA"/>
</dbReference>
<dbReference type="Pfam" id="PF07690">
    <property type="entry name" value="MFS_1"/>
    <property type="match status" value="1"/>
</dbReference>
<sequence>MAAITKLEHNPADEAQIEAAATDVAAATTSTTTVSRKSPSFYLAVFGLCMVALITAWDATSLAVALPTITSQLNGTTFESFWAGIAFMLGVAVTQPIYVSLSDTLGRKPPLHVSMALFAVGAIVFAVAKNMATLIAGRLIQGLGGGGLYVLQDIILADITSLKERPMYLAIVACAMALGTVLGPIIGGLFADHADWRWIGWINLPFAGVGLVIFIFFLRLRPLPTSLQEKIGRLDLFGMLLFAAGATAVALPLSWAEALYPWASWRTYVPLIIGLLVLLGFGFYEGRFPVVPIVPFRIFTNITSISSLVSGFMHGAVMYTTLQYLPLLFQAVYLEQPLQAAKSTLPVCVATVVFSFVAPIIIEVTRRYRLLLWSGWLLLTLFMGLLCLIDQDSPRAQIYAFQCLLGMGIGIVFTGGQVPMQASVEHVDNTGLAVGTLIVVRIFGALVGLCIGSTVFSSVFAKSIAGLGTLPEPVKILENPTQAIEFIPALRMLDLDEEFMRELIDAYRKPFVAIQIAMTCLSGVGFLTSLLIKELTLEREEVGRQGFEESDR</sequence>
<dbReference type="Gene3D" id="1.20.1720.10">
    <property type="entry name" value="Multidrug resistance protein D"/>
    <property type="match status" value="1"/>
</dbReference>
<dbReference type="GO" id="GO:0005886">
    <property type="term" value="C:plasma membrane"/>
    <property type="evidence" value="ECO:0007669"/>
    <property type="project" value="TreeGrafter"/>
</dbReference>
<evidence type="ECO:0000256" key="4">
    <source>
        <dbReference type="ARBA" id="ARBA00023136"/>
    </source>
</evidence>
<dbReference type="SUPFAM" id="SSF103473">
    <property type="entry name" value="MFS general substrate transporter"/>
    <property type="match status" value="1"/>
</dbReference>
<evidence type="ECO:0000313" key="8">
    <source>
        <dbReference type="Proteomes" id="UP000696573"/>
    </source>
</evidence>
<feature type="transmembrane region" description="Helical" evidence="5">
    <location>
        <begin position="511"/>
        <end position="532"/>
    </location>
</feature>
<gene>
    <name evidence="7" type="ORF">CRHIZ90672A_00006429</name>
</gene>
<comment type="subcellular location">
    <subcellularLocation>
        <location evidence="1">Membrane</location>
        <topology evidence="1">Multi-pass membrane protein</topology>
    </subcellularLocation>
</comment>
<dbReference type="PANTHER" id="PTHR23501">
    <property type="entry name" value="MAJOR FACILITATOR SUPERFAMILY"/>
    <property type="match status" value="1"/>
</dbReference>
<dbReference type="InterPro" id="IPR011701">
    <property type="entry name" value="MFS"/>
</dbReference>
<comment type="caution">
    <text evidence="7">The sequence shown here is derived from an EMBL/GenBank/DDBJ whole genome shotgun (WGS) entry which is preliminary data.</text>
</comment>
<dbReference type="OrthoDB" id="4139357at2759"/>
<feature type="transmembrane region" description="Helical" evidence="5">
    <location>
        <begin position="398"/>
        <end position="418"/>
    </location>
</feature>
<evidence type="ECO:0000256" key="2">
    <source>
        <dbReference type="ARBA" id="ARBA00022692"/>
    </source>
</evidence>
<keyword evidence="2 5" id="KW-0812">Transmembrane</keyword>
<keyword evidence="4 5" id="KW-0472">Membrane</keyword>
<feature type="transmembrane region" description="Helical" evidence="5">
    <location>
        <begin position="232"/>
        <end position="255"/>
    </location>
</feature>
<feature type="transmembrane region" description="Helical" evidence="5">
    <location>
        <begin position="370"/>
        <end position="389"/>
    </location>
</feature>
<dbReference type="InterPro" id="IPR020846">
    <property type="entry name" value="MFS_dom"/>
</dbReference>
<keyword evidence="8" id="KW-1185">Reference proteome</keyword>
<accession>A0A9N9VWN7</accession>
<dbReference type="PRINTS" id="PR01036">
    <property type="entry name" value="TCRTETB"/>
</dbReference>
<feature type="transmembrane region" description="Helical" evidence="5">
    <location>
        <begin position="267"/>
        <end position="284"/>
    </location>
</feature>
<dbReference type="AlphaFoldDB" id="A0A9N9VWN7"/>
<dbReference type="InterPro" id="IPR036259">
    <property type="entry name" value="MFS_trans_sf"/>
</dbReference>
<dbReference type="PROSITE" id="PS50850">
    <property type="entry name" value="MFS"/>
    <property type="match status" value="1"/>
</dbReference>
<feature type="transmembrane region" description="Helical" evidence="5">
    <location>
        <begin position="41"/>
        <end position="60"/>
    </location>
</feature>
<evidence type="ECO:0000259" key="6">
    <source>
        <dbReference type="PROSITE" id="PS50850"/>
    </source>
</evidence>
<dbReference type="Proteomes" id="UP000696573">
    <property type="component" value="Unassembled WGS sequence"/>
</dbReference>
<feature type="transmembrane region" description="Helical" evidence="5">
    <location>
        <begin position="80"/>
        <end position="99"/>
    </location>
</feature>
<feature type="domain" description="Major facilitator superfamily (MFS) profile" evidence="6">
    <location>
        <begin position="44"/>
        <end position="497"/>
    </location>
</feature>
<evidence type="ECO:0000256" key="3">
    <source>
        <dbReference type="ARBA" id="ARBA00022989"/>
    </source>
</evidence>
<keyword evidence="3 5" id="KW-1133">Transmembrane helix</keyword>
<dbReference type="PANTHER" id="PTHR23501:SF156">
    <property type="entry name" value="TRANSPORTER, PUTATIVE-RELATED"/>
    <property type="match status" value="1"/>
</dbReference>
<feature type="transmembrane region" description="Helical" evidence="5">
    <location>
        <begin position="345"/>
        <end position="364"/>
    </location>
</feature>
<name>A0A9N9VWN7_9HYPO</name>
<organism evidence="7 8">
    <name type="scientific">Clonostachys rhizophaga</name>
    <dbReference type="NCBI Taxonomy" id="160324"/>
    <lineage>
        <taxon>Eukaryota</taxon>
        <taxon>Fungi</taxon>
        <taxon>Dikarya</taxon>
        <taxon>Ascomycota</taxon>
        <taxon>Pezizomycotina</taxon>
        <taxon>Sordariomycetes</taxon>
        <taxon>Hypocreomycetidae</taxon>
        <taxon>Hypocreales</taxon>
        <taxon>Bionectriaceae</taxon>
        <taxon>Clonostachys</taxon>
    </lineage>
</organism>